<organism evidence="1 2">
    <name type="scientific">Wuchereria bancrofti</name>
    <dbReference type="NCBI Taxonomy" id="6293"/>
    <lineage>
        <taxon>Eukaryota</taxon>
        <taxon>Metazoa</taxon>
        <taxon>Ecdysozoa</taxon>
        <taxon>Nematoda</taxon>
        <taxon>Chromadorea</taxon>
        <taxon>Rhabditida</taxon>
        <taxon>Spirurina</taxon>
        <taxon>Spiruromorpha</taxon>
        <taxon>Filarioidea</taxon>
        <taxon>Onchocercidae</taxon>
        <taxon>Wuchereria</taxon>
    </lineage>
</organism>
<evidence type="ECO:0000313" key="2">
    <source>
        <dbReference type="Proteomes" id="UP000270924"/>
    </source>
</evidence>
<dbReference type="AlphaFoldDB" id="A0A3P7EFR2"/>
<gene>
    <name evidence="1" type="ORF">WBA_LOCUS8375</name>
</gene>
<accession>A0A3P7EFR2</accession>
<evidence type="ECO:0000313" key="1">
    <source>
        <dbReference type="EMBL" id="VDM14989.1"/>
    </source>
</evidence>
<proteinExistence type="predicted"/>
<protein>
    <submittedName>
        <fullName evidence="1">Uncharacterized protein</fullName>
    </submittedName>
</protein>
<dbReference type="Proteomes" id="UP000270924">
    <property type="component" value="Unassembled WGS sequence"/>
</dbReference>
<keyword evidence="2" id="KW-1185">Reference proteome</keyword>
<reference evidence="1 2" key="1">
    <citation type="submission" date="2018-11" db="EMBL/GenBank/DDBJ databases">
        <authorList>
            <consortium name="Pathogen Informatics"/>
        </authorList>
    </citation>
    <scope>NUCLEOTIDE SEQUENCE [LARGE SCALE GENOMIC DNA]</scope>
</reference>
<dbReference type="InParanoid" id="A0A3P7EFR2"/>
<name>A0A3P7EFR2_WUCBA</name>
<sequence>MVLAPGMDPVSRLVQKMQRLPPKLYRKVVPGGQGHGVQGLV</sequence>
<dbReference type="EMBL" id="UYWW01006912">
    <property type="protein sequence ID" value="VDM14989.1"/>
    <property type="molecule type" value="Genomic_DNA"/>
</dbReference>